<dbReference type="AlphaFoldDB" id="A0A1L5PGH9"/>
<accession>A0A1L5PGH9</accession>
<dbReference type="EMBL" id="CP017244">
    <property type="protein sequence ID" value="APO79314.1"/>
    <property type="molecule type" value="Genomic_DNA"/>
</dbReference>
<feature type="region of interest" description="Disordered" evidence="1">
    <location>
        <begin position="1"/>
        <end position="30"/>
    </location>
</feature>
<proteinExistence type="predicted"/>
<protein>
    <submittedName>
        <fullName evidence="2">Uncharacterized protein</fullName>
    </submittedName>
</protein>
<dbReference type="Proteomes" id="UP000185109">
    <property type="component" value="Plasmid pRsp8C3c"/>
</dbReference>
<evidence type="ECO:0000313" key="2">
    <source>
        <dbReference type="EMBL" id="APO79314.1"/>
    </source>
</evidence>
<reference evidence="2 3" key="1">
    <citation type="submission" date="2016-09" db="EMBL/GenBank/DDBJ databases">
        <title>The complete genome sequences of Rhizobium gallicum, symbiovars gallicum and phaseoli, symbionts associated to common bean (Phaseolus vulgaris).</title>
        <authorList>
            <person name="Bustos P."/>
            <person name="Santamaria R.I."/>
            <person name="Perez-Carrascal O.M."/>
            <person name="Juarez S."/>
            <person name="Lozano L."/>
            <person name="Martinez-Flores I."/>
            <person name="Martinez-Romero E."/>
            <person name="Cevallos M."/>
            <person name="Romero D."/>
            <person name="Davila G."/>
            <person name="Gonzalez V."/>
        </authorList>
    </citation>
    <scope>NUCLEOTIDE SEQUENCE [LARGE SCALE GENOMIC DNA]</scope>
    <source>
        <strain evidence="2 3">8C-3</strain>
        <plasmid evidence="3">Plasmid prsp8c3c</plasmid>
    </source>
</reference>
<name>A0A1L5PGH9_RHIET</name>
<keyword evidence="2" id="KW-0614">Plasmid</keyword>
<evidence type="ECO:0000313" key="3">
    <source>
        <dbReference type="Proteomes" id="UP000185109"/>
    </source>
</evidence>
<gene>
    <name evidence="2" type="ORF">AM571_PC01583</name>
</gene>
<geneLocation type="plasmid" evidence="3">
    <name>prsp8c3c</name>
</geneLocation>
<organism evidence="2 3">
    <name type="scientific">Rhizobium etli 8C-3</name>
    <dbReference type="NCBI Taxonomy" id="538025"/>
    <lineage>
        <taxon>Bacteria</taxon>
        <taxon>Pseudomonadati</taxon>
        <taxon>Pseudomonadota</taxon>
        <taxon>Alphaproteobacteria</taxon>
        <taxon>Hyphomicrobiales</taxon>
        <taxon>Rhizobiaceae</taxon>
        <taxon>Rhizobium/Agrobacterium group</taxon>
        <taxon>Rhizobium</taxon>
    </lineage>
</organism>
<evidence type="ECO:0000256" key="1">
    <source>
        <dbReference type="SAM" id="MobiDB-lite"/>
    </source>
</evidence>
<sequence>MAVDRDALGRPSQLHLRPGDFGAKADLTIGQSPSTPQDIIIEQPVHLAMKRKDWMLVYGLRSLSKLDCCCGHRE</sequence>